<evidence type="ECO:0000313" key="2">
    <source>
        <dbReference type="Proteomes" id="UP000439022"/>
    </source>
</evidence>
<gene>
    <name evidence="1" type="ORF">GJR96_07825</name>
</gene>
<name>A0A6A8GFD4_9EURY</name>
<evidence type="ECO:0000313" key="1">
    <source>
        <dbReference type="EMBL" id="MRX21863.1"/>
    </source>
</evidence>
<organism evidence="1 2">
    <name type="scientific">Haloferax litoreum</name>
    <dbReference type="NCBI Taxonomy" id="2666140"/>
    <lineage>
        <taxon>Archaea</taxon>
        <taxon>Methanobacteriati</taxon>
        <taxon>Methanobacteriota</taxon>
        <taxon>Stenosarchaea group</taxon>
        <taxon>Halobacteria</taxon>
        <taxon>Halobacteriales</taxon>
        <taxon>Haloferacaceae</taxon>
        <taxon>Haloferax</taxon>
    </lineage>
</organism>
<accession>A0A6A8GFD4</accession>
<reference evidence="1 2" key="1">
    <citation type="submission" date="2019-11" db="EMBL/GenBank/DDBJ databases">
        <title>Whole genome sequence of Haloferax sp. MBLA0076.</title>
        <authorList>
            <person name="Seo M.-J."/>
            <person name="Cho E.-S."/>
        </authorList>
    </citation>
    <scope>NUCLEOTIDE SEQUENCE [LARGE SCALE GENOMIC DNA]</scope>
    <source>
        <strain evidence="1 2">MBLA0076</strain>
    </source>
</reference>
<dbReference type="EMBL" id="WKJO01000001">
    <property type="protein sequence ID" value="MRX21863.1"/>
    <property type="molecule type" value="Genomic_DNA"/>
</dbReference>
<comment type="caution">
    <text evidence="1">The sequence shown here is derived from an EMBL/GenBank/DDBJ whole genome shotgun (WGS) entry which is preliminary data.</text>
</comment>
<dbReference type="AlphaFoldDB" id="A0A6A8GFD4"/>
<proteinExistence type="predicted"/>
<keyword evidence="2" id="KW-1185">Reference proteome</keyword>
<dbReference type="Proteomes" id="UP000439022">
    <property type="component" value="Unassembled WGS sequence"/>
</dbReference>
<sequence>MATTILSKFLKDIEEITLLKNGKIDDSQLEAVGGVRATFFSRMAMYAMSARIPGSATPVVAKTVLRIPEMMISLLICRSMLMTVLSEPPLCPQQDLNLQYQGSRRLTPTHRSYIETLLEIDKPDSSLFEVTIGELCARISHIDPVITGNLIILTAK</sequence>
<protein>
    <submittedName>
        <fullName evidence="1">Uncharacterized protein</fullName>
    </submittedName>
</protein>
<dbReference type="RefSeq" id="WP_151162424.1">
    <property type="nucleotide sequence ID" value="NZ_WKJO01000001.1"/>
</dbReference>